<name>A0A158J573_9BURK</name>
<organism evidence="1 2">
    <name type="scientific">Caballeronia udeis</name>
    <dbReference type="NCBI Taxonomy" id="1232866"/>
    <lineage>
        <taxon>Bacteria</taxon>
        <taxon>Pseudomonadati</taxon>
        <taxon>Pseudomonadota</taxon>
        <taxon>Betaproteobacteria</taxon>
        <taxon>Burkholderiales</taxon>
        <taxon>Burkholderiaceae</taxon>
        <taxon>Caballeronia</taxon>
    </lineage>
</organism>
<protein>
    <submittedName>
        <fullName evidence="1">Uncharacterized protein</fullName>
    </submittedName>
</protein>
<dbReference type="EMBL" id="FCOK02000070">
    <property type="protein sequence ID" value="SAL63499.1"/>
    <property type="molecule type" value="Genomic_DNA"/>
</dbReference>
<evidence type="ECO:0000313" key="2">
    <source>
        <dbReference type="Proteomes" id="UP000054683"/>
    </source>
</evidence>
<proteinExistence type="predicted"/>
<sequence>MTPTAVASFNLQLTADHTGVLAVNGTAAILNSSTAGRNASYTFGFVDWSGVVLFSFSIRFPC</sequence>
<gene>
    <name evidence="1" type="ORF">AWB69_07126</name>
</gene>
<reference evidence="1 2" key="1">
    <citation type="submission" date="2016-01" db="EMBL/GenBank/DDBJ databases">
        <authorList>
            <person name="Oliw E.H."/>
        </authorList>
    </citation>
    <scope>NUCLEOTIDE SEQUENCE [LARGE SCALE GENOMIC DNA]</scope>
    <source>
        <strain evidence="1">LMG 27134</strain>
    </source>
</reference>
<dbReference type="AlphaFoldDB" id="A0A158J573"/>
<accession>A0A158J573</accession>
<dbReference type="Proteomes" id="UP000054683">
    <property type="component" value="Unassembled WGS sequence"/>
</dbReference>
<evidence type="ECO:0000313" key="1">
    <source>
        <dbReference type="EMBL" id="SAL63499.1"/>
    </source>
</evidence>